<dbReference type="InterPro" id="IPR026113">
    <property type="entry name" value="METTL2/6/8-like"/>
</dbReference>
<dbReference type="GO" id="GO:0008173">
    <property type="term" value="F:RNA methyltransferase activity"/>
    <property type="evidence" value="ECO:0007669"/>
    <property type="project" value="UniProtKB-ARBA"/>
</dbReference>
<comment type="similarity">
    <text evidence="1 4">Belongs to the methyltransferase superfamily. METL family.</text>
</comment>
<dbReference type="GO" id="GO:0008757">
    <property type="term" value="F:S-adenosylmethionine-dependent methyltransferase activity"/>
    <property type="evidence" value="ECO:0007669"/>
    <property type="project" value="UniProtKB-ARBA"/>
</dbReference>
<dbReference type="GO" id="GO:0032259">
    <property type="term" value="P:methylation"/>
    <property type="evidence" value="ECO:0007669"/>
    <property type="project" value="UniProtKB-KW"/>
</dbReference>
<comment type="function">
    <text evidence="4">S-adenosyl-L-methionine-dependent methyltransferase.</text>
</comment>
<evidence type="ECO:0000313" key="5">
    <source>
        <dbReference type="EMBL" id="KAG8458536.1"/>
    </source>
</evidence>
<evidence type="ECO:0000256" key="3">
    <source>
        <dbReference type="ARBA" id="ARBA00022679"/>
    </source>
</evidence>
<evidence type="ECO:0000313" key="6">
    <source>
        <dbReference type="Proteomes" id="UP000751190"/>
    </source>
</evidence>
<keyword evidence="3 4" id="KW-0808">Transferase</keyword>
<keyword evidence="2 4" id="KW-0489">Methyltransferase</keyword>
<accession>A0A8J5X516</accession>
<sequence length="296" mass="33375">MEERSVDVEEAAPFVYKPYPSADELDLVPAEWAQRYVEDAAKHWDTFYARNAQNAYKDRHYLGQEFDELAASTTRRTILELGCGVGNTVFPMLAANPNLSAYAVDFSPRAIEMVRAHACFDPARIRAAVCDITCGGLPVELGEVRADVATLVFVLGSISPRKMSAAIRTAASGLRPSGRLFFRDHAVEDFAQQRFDGSSEPKRLEANLYVRRDKTLSYYFSLERARELFVAEGFVVERLEFRHARVENRRRALQMDRRFVTGIFRWEPSAAHCPDCAAADGRAVRPSHEARTGMQT</sequence>
<evidence type="ECO:0000256" key="2">
    <source>
        <dbReference type="ARBA" id="ARBA00022603"/>
    </source>
</evidence>
<dbReference type="Proteomes" id="UP000751190">
    <property type="component" value="Unassembled WGS sequence"/>
</dbReference>
<comment type="caution">
    <text evidence="5">The sequence shown here is derived from an EMBL/GenBank/DDBJ whole genome shotgun (WGS) entry which is preliminary data.</text>
</comment>
<protein>
    <recommendedName>
        <fullName evidence="4">tRNA N(3)-methylcytidine methyltransferase</fullName>
        <ecNumber evidence="4">2.1.1.-</ecNumber>
    </recommendedName>
</protein>
<dbReference type="Pfam" id="PF13489">
    <property type="entry name" value="Methyltransf_23"/>
    <property type="match status" value="1"/>
</dbReference>
<keyword evidence="6" id="KW-1185">Reference proteome</keyword>
<dbReference type="SUPFAM" id="SSF53335">
    <property type="entry name" value="S-adenosyl-L-methionine-dependent methyltransferases"/>
    <property type="match status" value="1"/>
</dbReference>
<dbReference type="OrthoDB" id="417697at2759"/>
<reference evidence="5" key="1">
    <citation type="submission" date="2021-05" db="EMBL/GenBank/DDBJ databases">
        <title>The genome of the haptophyte Pavlova lutheri (Diacronema luteri, Pavlovales) - a model for lipid biosynthesis in eukaryotic algae.</title>
        <authorList>
            <person name="Hulatt C.J."/>
            <person name="Posewitz M.C."/>
        </authorList>
    </citation>
    <scope>NUCLEOTIDE SEQUENCE</scope>
    <source>
        <strain evidence="5">NIVA-4/92</strain>
    </source>
</reference>
<dbReference type="EC" id="2.1.1.-" evidence="4"/>
<evidence type="ECO:0000256" key="4">
    <source>
        <dbReference type="PIRNR" id="PIRNR037755"/>
    </source>
</evidence>
<evidence type="ECO:0000256" key="1">
    <source>
        <dbReference type="ARBA" id="ARBA00009725"/>
    </source>
</evidence>
<organism evidence="5 6">
    <name type="scientific">Diacronema lutheri</name>
    <name type="common">Unicellular marine alga</name>
    <name type="synonym">Monochrysis lutheri</name>
    <dbReference type="NCBI Taxonomy" id="2081491"/>
    <lineage>
        <taxon>Eukaryota</taxon>
        <taxon>Haptista</taxon>
        <taxon>Haptophyta</taxon>
        <taxon>Pavlovophyceae</taxon>
        <taxon>Pavlovales</taxon>
        <taxon>Pavlovaceae</taxon>
        <taxon>Diacronema</taxon>
    </lineage>
</organism>
<dbReference type="CDD" id="cd02440">
    <property type="entry name" value="AdoMet_MTases"/>
    <property type="match status" value="1"/>
</dbReference>
<name>A0A8J5X516_DIALT</name>
<proteinExistence type="inferred from homology"/>
<dbReference type="OMA" id="PAKYWDI"/>
<dbReference type="Gene3D" id="3.40.50.150">
    <property type="entry name" value="Vaccinia Virus protein VP39"/>
    <property type="match status" value="1"/>
</dbReference>
<dbReference type="AlphaFoldDB" id="A0A8J5X516"/>
<dbReference type="PANTHER" id="PTHR22809:SF5">
    <property type="entry name" value="TRNA N(3)-METHYLCYTIDINE METHYLTRANSFERASE METTL6"/>
    <property type="match status" value="1"/>
</dbReference>
<dbReference type="InterPro" id="IPR029063">
    <property type="entry name" value="SAM-dependent_MTases_sf"/>
</dbReference>
<gene>
    <name evidence="5" type="ORF">KFE25_003071</name>
</gene>
<dbReference type="PANTHER" id="PTHR22809">
    <property type="entry name" value="METHYLTRANSFERASE-RELATED"/>
    <property type="match status" value="1"/>
</dbReference>
<dbReference type="PIRSF" id="PIRSF037755">
    <property type="entry name" value="Mettl2_prd"/>
    <property type="match status" value="1"/>
</dbReference>
<dbReference type="EMBL" id="JAGTXO010000050">
    <property type="protein sequence ID" value="KAG8458536.1"/>
    <property type="molecule type" value="Genomic_DNA"/>
</dbReference>